<dbReference type="CDD" id="cd13127">
    <property type="entry name" value="MATE_tuaB_like"/>
    <property type="match status" value="1"/>
</dbReference>
<feature type="region of interest" description="Disordered" evidence="7">
    <location>
        <begin position="537"/>
        <end position="563"/>
    </location>
</feature>
<dbReference type="EMBL" id="JBIQWL010000007">
    <property type="protein sequence ID" value="MFH8252102.1"/>
    <property type="molecule type" value="Genomic_DNA"/>
</dbReference>
<dbReference type="PANTHER" id="PTHR30250">
    <property type="entry name" value="PST FAMILY PREDICTED COLANIC ACID TRANSPORTER"/>
    <property type="match status" value="1"/>
</dbReference>
<dbReference type="PANTHER" id="PTHR30250:SF10">
    <property type="entry name" value="LIPOPOLYSACCHARIDE BIOSYNTHESIS PROTEIN WZXC"/>
    <property type="match status" value="1"/>
</dbReference>
<dbReference type="Proteomes" id="UP001610861">
    <property type="component" value="Unassembled WGS sequence"/>
</dbReference>
<evidence type="ECO:0000313" key="9">
    <source>
        <dbReference type="EMBL" id="MFH8252102.1"/>
    </source>
</evidence>
<feature type="transmembrane region" description="Helical" evidence="8">
    <location>
        <begin position="388"/>
        <end position="406"/>
    </location>
</feature>
<comment type="similarity">
    <text evidence="2">Belongs to the polysaccharide synthase family.</text>
</comment>
<feature type="transmembrane region" description="Helical" evidence="8">
    <location>
        <begin position="448"/>
        <end position="469"/>
    </location>
</feature>
<name>A0ABW7QB45_9MICO</name>
<evidence type="ECO:0000256" key="6">
    <source>
        <dbReference type="ARBA" id="ARBA00023136"/>
    </source>
</evidence>
<accession>A0ABW7QB45</accession>
<evidence type="ECO:0000256" key="5">
    <source>
        <dbReference type="ARBA" id="ARBA00022989"/>
    </source>
</evidence>
<evidence type="ECO:0000256" key="3">
    <source>
        <dbReference type="ARBA" id="ARBA00022475"/>
    </source>
</evidence>
<keyword evidence="5 8" id="KW-1133">Transmembrane helix</keyword>
<keyword evidence="6 8" id="KW-0472">Membrane</keyword>
<feature type="transmembrane region" description="Helical" evidence="8">
    <location>
        <begin position="418"/>
        <end position="442"/>
    </location>
</feature>
<feature type="transmembrane region" description="Helical" evidence="8">
    <location>
        <begin position="148"/>
        <end position="171"/>
    </location>
</feature>
<dbReference type="Pfam" id="PF13440">
    <property type="entry name" value="Polysacc_synt_3"/>
    <property type="match status" value="1"/>
</dbReference>
<feature type="transmembrane region" description="Helical" evidence="8">
    <location>
        <begin position="20"/>
        <end position="42"/>
    </location>
</feature>
<keyword evidence="10" id="KW-1185">Reference proteome</keyword>
<evidence type="ECO:0000256" key="1">
    <source>
        <dbReference type="ARBA" id="ARBA00004651"/>
    </source>
</evidence>
<keyword evidence="4 8" id="KW-0812">Transmembrane</keyword>
<comment type="caution">
    <text evidence="9">The sequence shown here is derived from an EMBL/GenBank/DDBJ whole genome shotgun (WGS) entry which is preliminary data.</text>
</comment>
<evidence type="ECO:0000256" key="7">
    <source>
        <dbReference type="SAM" id="MobiDB-lite"/>
    </source>
</evidence>
<proteinExistence type="inferred from homology"/>
<feature type="transmembrane region" description="Helical" evidence="8">
    <location>
        <begin position="287"/>
        <end position="311"/>
    </location>
</feature>
<keyword evidence="3" id="KW-1003">Cell membrane</keyword>
<feature type="transmembrane region" description="Helical" evidence="8">
    <location>
        <begin position="331"/>
        <end position="353"/>
    </location>
</feature>
<evidence type="ECO:0000256" key="4">
    <source>
        <dbReference type="ARBA" id="ARBA00022692"/>
    </source>
</evidence>
<gene>
    <name evidence="9" type="ORF">ACH3VR_17185</name>
</gene>
<feature type="transmembrane region" description="Helical" evidence="8">
    <location>
        <begin position="362"/>
        <end position="382"/>
    </location>
</feature>
<sequence length="563" mass="60668">MTGVDVNTSLGASASRGAAITILGQIIRVVVQLGGIMILARLLTPSDYGLLAMVTAIIGVGELIRDFGLSSAAIQARTLSRGQKNNLFWINAGMGASLMLLTIAASWLIAAFYGDDRLQPIAAALSVTFLLNGLSTQFRADLSRNLRFGRLVVVETGAQVLGLSVGLWMAFTGMGYWSLVGQQVGQTVAALGLLIALTGWFPGGIARRESMRGLLGYGVNMFGTQLLTYASRNVDSVVIGARFGAADLGLYNRAFQLMMLPLLQLNAPSTRVALPVLSRLQDDKARYAAFITFGQSALLSVIGAVLALLGAQAESVIRIMLGPQWLEAVPVFRILLVAGFFQAAGYATYWVFLSKGLMRQNLYYSLVTRPFMIVAILVGSIWGMYGVAIAYSASIAIMWPLSLLWVRRSSDAPVGAMFFNGARAIIVFGFGCVVSGVSTIWIDPELPFIKVIVGGLVLLAWIGLMALVWPRFRRDIVELAAARRYFRRRRATKTTDASPADAELAEGIEDPDLAEALEGAARVEAFDDPALVEGEERLARPHGLLPGDEPPAEWADDDGRRRS</sequence>
<feature type="transmembrane region" description="Helical" evidence="8">
    <location>
        <begin position="118"/>
        <end position="136"/>
    </location>
</feature>
<evidence type="ECO:0000313" key="10">
    <source>
        <dbReference type="Proteomes" id="UP001610861"/>
    </source>
</evidence>
<evidence type="ECO:0000256" key="8">
    <source>
        <dbReference type="SAM" id="Phobius"/>
    </source>
</evidence>
<organism evidence="9 10">
    <name type="scientific">Microbacterium alkaliflavum</name>
    <dbReference type="NCBI Taxonomy" id="3248839"/>
    <lineage>
        <taxon>Bacteria</taxon>
        <taxon>Bacillati</taxon>
        <taxon>Actinomycetota</taxon>
        <taxon>Actinomycetes</taxon>
        <taxon>Micrococcales</taxon>
        <taxon>Microbacteriaceae</taxon>
        <taxon>Microbacterium</taxon>
    </lineage>
</organism>
<reference evidence="9 10" key="1">
    <citation type="submission" date="2024-09" db="EMBL/GenBank/DDBJ databases">
        <authorList>
            <person name="Pan X."/>
        </authorList>
    </citation>
    <scope>NUCLEOTIDE SEQUENCE [LARGE SCALE GENOMIC DNA]</scope>
    <source>
        <strain evidence="9 10">B2969</strain>
    </source>
</reference>
<feature type="transmembrane region" description="Helical" evidence="8">
    <location>
        <begin position="48"/>
        <end position="67"/>
    </location>
</feature>
<comment type="subcellular location">
    <subcellularLocation>
        <location evidence="1">Cell membrane</location>
        <topology evidence="1">Multi-pass membrane protein</topology>
    </subcellularLocation>
</comment>
<dbReference type="InterPro" id="IPR050833">
    <property type="entry name" value="Poly_Biosynth_Transport"/>
</dbReference>
<feature type="transmembrane region" description="Helical" evidence="8">
    <location>
        <begin position="183"/>
        <end position="202"/>
    </location>
</feature>
<feature type="transmembrane region" description="Helical" evidence="8">
    <location>
        <begin position="88"/>
        <end position="112"/>
    </location>
</feature>
<evidence type="ECO:0000256" key="2">
    <source>
        <dbReference type="ARBA" id="ARBA00007430"/>
    </source>
</evidence>
<protein>
    <submittedName>
        <fullName evidence="9">Lipopolysaccharide biosynthesis protein</fullName>
    </submittedName>
</protein>
<dbReference type="RefSeq" id="WP_397557549.1">
    <property type="nucleotide sequence ID" value="NZ_JBIQWL010000007.1"/>
</dbReference>